<dbReference type="CDD" id="cd00009">
    <property type="entry name" value="AAA"/>
    <property type="match status" value="1"/>
</dbReference>
<organism evidence="2 3">
    <name type="scientific">Lujinxingia litoralis</name>
    <dbReference type="NCBI Taxonomy" id="2211119"/>
    <lineage>
        <taxon>Bacteria</taxon>
        <taxon>Deltaproteobacteria</taxon>
        <taxon>Bradymonadales</taxon>
        <taxon>Lujinxingiaceae</taxon>
        <taxon>Lujinxingia</taxon>
    </lineage>
</organism>
<dbReference type="InterPro" id="IPR050764">
    <property type="entry name" value="CbbQ/NirQ/NorQ/GpvN"/>
</dbReference>
<dbReference type="RefSeq" id="WP_111730151.1">
    <property type="nucleotide sequence ID" value="NZ_QHKO01000005.1"/>
</dbReference>
<protein>
    <submittedName>
        <fullName evidence="2">AAA family ATPase</fullName>
    </submittedName>
</protein>
<evidence type="ECO:0000313" key="2">
    <source>
        <dbReference type="EMBL" id="RAL21586.1"/>
    </source>
</evidence>
<dbReference type="Pfam" id="PF07726">
    <property type="entry name" value="AAA_3"/>
    <property type="match status" value="1"/>
</dbReference>
<evidence type="ECO:0000313" key="3">
    <source>
        <dbReference type="Proteomes" id="UP000249169"/>
    </source>
</evidence>
<dbReference type="SUPFAM" id="SSF52540">
    <property type="entry name" value="P-loop containing nucleoside triphosphate hydrolases"/>
    <property type="match status" value="1"/>
</dbReference>
<gene>
    <name evidence="2" type="ORF">DL240_12070</name>
</gene>
<dbReference type="PANTHER" id="PTHR42759">
    <property type="entry name" value="MOXR FAMILY PROTEIN"/>
    <property type="match status" value="1"/>
</dbReference>
<dbReference type="InterPro" id="IPR003593">
    <property type="entry name" value="AAA+_ATPase"/>
</dbReference>
<accession>A0A328C896</accession>
<dbReference type="SMART" id="SM00382">
    <property type="entry name" value="AAA"/>
    <property type="match status" value="1"/>
</dbReference>
<dbReference type="InterPro" id="IPR027417">
    <property type="entry name" value="P-loop_NTPase"/>
</dbReference>
<name>A0A328C896_9DELT</name>
<dbReference type="Gene3D" id="1.10.8.80">
    <property type="entry name" value="Magnesium chelatase subunit I, C-Terminal domain"/>
    <property type="match status" value="1"/>
</dbReference>
<dbReference type="GO" id="GO:0005524">
    <property type="term" value="F:ATP binding"/>
    <property type="evidence" value="ECO:0007669"/>
    <property type="project" value="InterPro"/>
</dbReference>
<dbReference type="Proteomes" id="UP000249169">
    <property type="component" value="Unassembled WGS sequence"/>
</dbReference>
<dbReference type="PIRSF" id="PIRSF002849">
    <property type="entry name" value="AAA_ATPase_chaperone_MoxR_prd"/>
    <property type="match status" value="1"/>
</dbReference>
<comment type="caution">
    <text evidence="2">The sequence shown here is derived from an EMBL/GenBank/DDBJ whole genome shotgun (WGS) entry which is preliminary data.</text>
</comment>
<dbReference type="EMBL" id="QHKO01000005">
    <property type="protein sequence ID" value="RAL21586.1"/>
    <property type="molecule type" value="Genomic_DNA"/>
</dbReference>
<dbReference type="AlphaFoldDB" id="A0A328C896"/>
<dbReference type="Gene3D" id="3.40.50.300">
    <property type="entry name" value="P-loop containing nucleotide triphosphate hydrolases"/>
    <property type="match status" value="1"/>
</dbReference>
<sequence>MASEASAPDASVQAQVDAFQKDTRRVREEVGKMIVGQREIIDGVIQVMLAGGNVLLEGVPGLGKTMLVRTLSEALGLNFSRIQFTPDLMPTDIVGATIIVEDENRQKHFKFERGPIFSNIVLADEVNRATPKTQSAMLEAMQERSVTVGKETYRLDDPFFVLATQNPLEMEGTYPLPEAQLDRFLFKLVVQFPDLEELHTIMERTTQVEKPQVTPVLDKARLLEMKRFAREVPVARHVQDYALRILQGTHPEHPGAPAITRQYVRFGSSPRGAQAIMTTARVRALIDGRFNVSCEDVRQSARNALRHRVILNFEGEAEGIAADTIVEQIIEATPEAS</sequence>
<dbReference type="InterPro" id="IPR011703">
    <property type="entry name" value="ATPase_AAA-3"/>
</dbReference>
<dbReference type="OrthoDB" id="9808397at2"/>
<dbReference type="PANTHER" id="PTHR42759:SF1">
    <property type="entry name" value="MAGNESIUM-CHELATASE SUBUNIT CHLD"/>
    <property type="match status" value="1"/>
</dbReference>
<dbReference type="InterPro" id="IPR041628">
    <property type="entry name" value="ChlI/MoxR_AAA_lid"/>
</dbReference>
<dbReference type="Pfam" id="PF17863">
    <property type="entry name" value="AAA_lid_2"/>
    <property type="match status" value="1"/>
</dbReference>
<dbReference type="GO" id="GO:0016887">
    <property type="term" value="F:ATP hydrolysis activity"/>
    <property type="evidence" value="ECO:0007669"/>
    <property type="project" value="InterPro"/>
</dbReference>
<proteinExistence type="predicted"/>
<keyword evidence="3" id="KW-1185">Reference proteome</keyword>
<evidence type="ECO:0000259" key="1">
    <source>
        <dbReference type="SMART" id="SM00382"/>
    </source>
</evidence>
<reference evidence="2 3" key="1">
    <citation type="submission" date="2018-05" db="EMBL/GenBank/DDBJ databases">
        <title>Lujinxingia marina gen. nov. sp. nov., a new facultative anaerobic member of the class Deltaproteobacteria, and proposal of Lujinxingaceae fam. nov.</title>
        <authorList>
            <person name="Li C.-M."/>
        </authorList>
    </citation>
    <scope>NUCLEOTIDE SEQUENCE [LARGE SCALE GENOMIC DNA]</scope>
    <source>
        <strain evidence="2 3">B210</strain>
    </source>
</reference>
<feature type="domain" description="AAA+ ATPase" evidence="1">
    <location>
        <begin position="50"/>
        <end position="194"/>
    </location>
</feature>